<evidence type="ECO:0000256" key="6">
    <source>
        <dbReference type="SAM" id="Phobius"/>
    </source>
</evidence>
<comment type="subcellular location">
    <subcellularLocation>
        <location evidence="1">Membrane</location>
        <topology evidence="1">Multi-pass membrane protein</topology>
    </subcellularLocation>
</comment>
<feature type="transmembrane region" description="Helical" evidence="6">
    <location>
        <begin position="38"/>
        <end position="57"/>
    </location>
</feature>
<organism evidence="8 9">
    <name type="scientific">Tothia fuscella</name>
    <dbReference type="NCBI Taxonomy" id="1048955"/>
    <lineage>
        <taxon>Eukaryota</taxon>
        <taxon>Fungi</taxon>
        <taxon>Dikarya</taxon>
        <taxon>Ascomycota</taxon>
        <taxon>Pezizomycotina</taxon>
        <taxon>Dothideomycetes</taxon>
        <taxon>Pleosporomycetidae</taxon>
        <taxon>Venturiales</taxon>
        <taxon>Cylindrosympodiaceae</taxon>
        <taxon>Tothia</taxon>
    </lineage>
</organism>
<dbReference type="Pfam" id="PF01490">
    <property type="entry name" value="Aa_trans"/>
    <property type="match status" value="1"/>
</dbReference>
<keyword evidence="4 6" id="KW-1133">Transmembrane helix</keyword>
<evidence type="ECO:0000256" key="2">
    <source>
        <dbReference type="ARBA" id="ARBA00008066"/>
    </source>
</evidence>
<evidence type="ECO:0000256" key="5">
    <source>
        <dbReference type="ARBA" id="ARBA00023136"/>
    </source>
</evidence>
<dbReference type="EMBL" id="MU007124">
    <property type="protein sequence ID" value="KAF2418785.1"/>
    <property type="molecule type" value="Genomic_DNA"/>
</dbReference>
<keyword evidence="9" id="KW-1185">Reference proteome</keyword>
<keyword evidence="3 6" id="KW-0812">Transmembrane</keyword>
<comment type="similarity">
    <text evidence="2">Belongs to the amino acid/polyamine transporter 2 family.</text>
</comment>
<evidence type="ECO:0000256" key="4">
    <source>
        <dbReference type="ARBA" id="ARBA00022989"/>
    </source>
</evidence>
<feature type="transmembrane region" description="Helical" evidence="6">
    <location>
        <begin position="176"/>
        <end position="198"/>
    </location>
</feature>
<evidence type="ECO:0000256" key="3">
    <source>
        <dbReference type="ARBA" id="ARBA00022692"/>
    </source>
</evidence>
<gene>
    <name evidence="8" type="ORF">EJ08DRAFT_599211</name>
</gene>
<evidence type="ECO:0000313" key="9">
    <source>
        <dbReference type="Proteomes" id="UP000800235"/>
    </source>
</evidence>
<dbReference type="Gene3D" id="1.20.1740.10">
    <property type="entry name" value="Amino acid/polyamine transporter I"/>
    <property type="match status" value="1"/>
</dbReference>
<accession>A0A9P4NFK6</accession>
<evidence type="ECO:0000259" key="7">
    <source>
        <dbReference type="Pfam" id="PF01490"/>
    </source>
</evidence>
<feature type="transmembrane region" description="Helical" evidence="6">
    <location>
        <begin position="365"/>
        <end position="387"/>
    </location>
</feature>
<feature type="transmembrane region" description="Helical" evidence="6">
    <location>
        <begin position="334"/>
        <end position="353"/>
    </location>
</feature>
<protein>
    <submittedName>
        <fullName evidence="8">Amino acid transporter</fullName>
    </submittedName>
</protein>
<feature type="transmembrane region" description="Helical" evidence="6">
    <location>
        <begin position="411"/>
        <end position="434"/>
    </location>
</feature>
<feature type="transmembrane region" description="Helical" evidence="6">
    <location>
        <begin position="144"/>
        <end position="164"/>
    </location>
</feature>
<feature type="transmembrane region" description="Helical" evidence="6">
    <location>
        <begin position="251"/>
        <end position="272"/>
    </location>
</feature>
<sequence>MVLERAGTADTTSPGLLAKEPEDLLERQVEGGINFKTLAWWQCGVLMIAECISLGILSLPNVMATIGLVPGLILIVVMGVLAGYTGYVVGQFKLRHPGCLGMDSAGMVLFGRWGRELLGFGQLIVLIFIMGAHISTFTTMMNSLTNHATCSIAFSVLGLVLSILPTLFRTLKGISYFSIGSCLSILTAVLIVMIGVGVDKPAENMVSAVQQQPFAKAFISVLDIVLAYSGHITYFTFASELKDPRDFTKSLIMLQTTAVTMYSIAAAVIYYYAGASVPAPAINAATKRWGFAAWIVASVTIIIAGVVNGSVASKQLYYRFWAWRGASGVIKERTVRAWTSWVAIVCTVWLFAWTIAEGIPSFKHLLALVAALFSGWFSFGVTSLFWFNMNSSWRGQNPDNAGVWKSNWRKLALSALNVLIFLCGAIISFVGLYATGKEMHEGKTGKPFSCADNANHNFATKSPHRF</sequence>
<dbReference type="OrthoDB" id="294730at2759"/>
<evidence type="ECO:0000256" key="1">
    <source>
        <dbReference type="ARBA" id="ARBA00004141"/>
    </source>
</evidence>
<feature type="domain" description="Amino acid transporter transmembrane" evidence="7">
    <location>
        <begin position="37"/>
        <end position="434"/>
    </location>
</feature>
<dbReference type="GO" id="GO:0016020">
    <property type="term" value="C:membrane"/>
    <property type="evidence" value="ECO:0007669"/>
    <property type="project" value="UniProtKB-SubCell"/>
</dbReference>
<dbReference type="InterPro" id="IPR013057">
    <property type="entry name" value="AA_transpt_TM"/>
</dbReference>
<dbReference type="PANTHER" id="PTHR22950:SF479">
    <property type="entry name" value="AMINO ACID TRANSPORTER (EUROFUNG)-RELATED"/>
    <property type="match status" value="1"/>
</dbReference>
<comment type="caution">
    <text evidence="8">The sequence shown here is derived from an EMBL/GenBank/DDBJ whole genome shotgun (WGS) entry which is preliminary data.</text>
</comment>
<feature type="transmembrane region" description="Helical" evidence="6">
    <location>
        <begin position="292"/>
        <end position="313"/>
    </location>
</feature>
<dbReference type="GO" id="GO:0015179">
    <property type="term" value="F:L-amino acid transmembrane transporter activity"/>
    <property type="evidence" value="ECO:0007669"/>
    <property type="project" value="TreeGrafter"/>
</dbReference>
<proteinExistence type="inferred from homology"/>
<reference evidence="8" key="1">
    <citation type="journal article" date="2020" name="Stud. Mycol.">
        <title>101 Dothideomycetes genomes: a test case for predicting lifestyles and emergence of pathogens.</title>
        <authorList>
            <person name="Haridas S."/>
            <person name="Albert R."/>
            <person name="Binder M."/>
            <person name="Bloem J."/>
            <person name="Labutti K."/>
            <person name="Salamov A."/>
            <person name="Andreopoulos B."/>
            <person name="Baker S."/>
            <person name="Barry K."/>
            <person name="Bills G."/>
            <person name="Bluhm B."/>
            <person name="Cannon C."/>
            <person name="Castanera R."/>
            <person name="Culley D."/>
            <person name="Daum C."/>
            <person name="Ezra D."/>
            <person name="Gonzalez J."/>
            <person name="Henrissat B."/>
            <person name="Kuo A."/>
            <person name="Liang C."/>
            <person name="Lipzen A."/>
            <person name="Lutzoni F."/>
            <person name="Magnuson J."/>
            <person name="Mondo S."/>
            <person name="Nolan M."/>
            <person name="Ohm R."/>
            <person name="Pangilinan J."/>
            <person name="Park H.-J."/>
            <person name="Ramirez L."/>
            <person name="Alfaro M."/>
            <person name="Sun H."/>
            <person name="Tritt A."/>
            <person name="Yoshinaga Y."/>
            <person name="Zwiers L.-H."/>
            <person name="Turgeon B."/>
            <person name="Goodwin S."/>
            <person name="Spatafora J."/>
            <person name="Crous P."/>
            <person name="Grigoriev I."/>
        </authorList>
    </citation>
    <scope>NUCLEOTIDE SEQUENCE</scope>
    <source>
        <strain evidence="8">CBS 130266</strain>
    </source>
</reference>
<dbReference type="Proteomes" id="UP000800235">
    <property type="component" value="Unassembled WGS sequence"/>
</dbReference>
<dbReference type="AlphaFoldDB" id="A0A9P4NFK6"/>
<feature type="transmembrane region" description="Helical" evidence="6">
    <location>
        <begin position="63"/>
        <end position="87"/>
    </location>
</feature>
<dbReference type="PANTHER" id="PTHR22950">
    <property type="entry name" value="AMINO ACID TRANSPORTER"/>
    <property type="match status" value="1"/>
</dbReference>
<name>A0A9P4NFK6_9PEZI</name>
<dbReference type="FunFam" id="1.20.1740.10:FF:000039">
    <property type="entry name" value="Neutral amino acid transporter (Eurofung)"/>
    <property type="match status" value="1"/>
</dbReference>
<keyword evidence="5 6" id="KW-0472">Membrane</keyword>
<feature type="transmembrane region" description="Helical" evidence="6">
    <location>
        <begin position="218"/>
        <end position="239"/>
    </location>
</feature>
<feature type="transmembrane region" description="Helical" evidence="6">
    <location>
        <begin position="117"/>
        <end position="138"/>
    </location>
</feature>
<evidence type="ECO:0000313" key="8">
    <source>
        <dbReference type="EMBL" id="KAF2418785.1"/>
    </source>
</evidence>